<comment type="caution">
    <text evidence="1">The sequence shown here is derived from an EMBL/GenBank/DDBJ whole genome shotgun (WGS) entry which is preliminary data.</text>
</comment>
<sequence>MAAKTSCASEIRVKPTHHFHCHSYPAINDIFFFHMKKDTEIKERKNCNNSQNMDRLNHPIRGSELVGERTRRARNQFHCLQTCQRLLGIPRQAQLLGFVTQVVGFDSSGGL</sequence>
<keyword evidence="2" id="KW-1185">Reference proteome</keyword>
<proteinExistence type="predicted"/>
<evidence type="ECO:0000313" key="1">
    <source>
        <dbReference type="EMBL" id="KAK3224077.1"/>
    </source>
</evidence>
<gene>
    <name evidence="1" type="ORF">Dsin_011102</name>
</gene>
<accession>A0AAE0EDQ2</accession>
<protein>
    <submittedName>
        <fullName evidence="1">Uncharacterized protein</fullName>
    </submittedName>
</protein>
<name>A0AAE0EDQ2_9ROSI</name>
<dbReference type="AlphaFoldDB" id="A0AAE0EDQ2"/>
<evidence type="ECO:0000313" key="2">
    <source>
        <dbReference type="Proteomes" id="UP001281410"/>
    </source>
</evidence>
<dbReference type="EMBL" id="JANJYJ010000003">
    <property type="protein sequence ID" value="KAK3224077.1"/>
    <property type="molecule type" value="Genomic_DNA"/>
</dbReference>
<dbReference type="Proteomes" id="UP001281410">
    <property type="component" value="Unassembled WGS sequence"/>
</dbReference>
<reference evidence="1" key="1">
    <citation type="journal article" date="2023" name="Plant J.">
        <title>Genome sequences and population genomics provide insights into the demographic history, inbreeding, and mutation load of two 'living fossil' tree species of Dipteronia.</title>
        <authorList>
            <person name="Feng Y."/>
            <person name="Comes H.P."/>
            <person name="Chen J."/>
            <person name="Zhu S."/>
            <person name="Lu R."/>
            <person name="Zhang X."/>
            <person name="Li P."/>
            <person name="Qiu J."/>
            <person name="Olsen K.M."/>
            <person name="Qiu Y."/>
        </authorList>
    </citation>
    <scope>NUCLEOTIDE SEQUENCE</scope>
    <source>
        <tissue evidence="1">Leaf</tissue>
    </source>
</reference>
<organism evidence="1 2">
    <name type="scientific">Dipteronia sinensis</name>
    <dbReference type="NCBI Taxonomy" id="43782"/>
    <lineage>
        <taxon>Eukaryota</taxon>
        <taxon>Viridiplantae</taxon>
        <taxon>Streptophyta</taxon>
        <taxon>Embryophyta</taxon>
        <taxon>Tracheophyta</taxon>
        <taxon>Spermatophyta</taxon>
        <taxon>Magnoliopsida</taxon>
        <taxon>eudicotyledons</taxon>
        <taxon>Gunneridae</taxon>
        <taxon>Pentapetalae</taxon>
        <taxon>rosids</taxon>
        <taxon>malvids</taxon>
        <taxon>Sapindales</taxon>
        <taxon>Sapindaceae</taxon>
        <taxon>Hippocastanoideae</taxon>
        <taxon>Acereae</taxon>
        <taxon>Dipteronia</taxon>
    </lineage>
</organism>